<feature type="domain" description="Luciferase-like" evidence="2">
    <location>
        <begin position="17"/>
        <end position="195"/>
    </location>
</feature>
<dbReference type="InterPro" id="IPR050564">
    <property type="entry name" value="F420-G6PD/mer"/>
</dbReference>
<keyword evidence="1 3" id="KW-0560">Oxidoreductase</keyword>
<reference evidence="3" key="1">
    <citation type="submission" date="2024-02" db="EMBL/GenBank/DDBJ databases">
        <title>Tomenella chthoni gen. nov. sp. nov., a member of the family Jonesiaceae isolated from bat guano.</title>
        <authorList>
            <person name="Miller S.L."/>
            <person name="King J."/>
            <person name="Sankaranarayanan K."/>
            <person name="Lawson P.A."/>
        </authorList>
    </citation>
    <scope>NUCLEOTIDE SEQUENCE</scope>
    <source>
        <strain evidence="3">BS-20</strain>
    </source>
</reference>
<proteinExistence type="predicted"/>
<dbReference type="Gene3D" id="3.20.20.30">
    <property type="entry name" value="Luciferase-like domain"/>
    <property type="match status" value="1"/>
</dbReference>
<evidence type="ECO:0000256" key="1">
    <source>
        <dbReference type="ARBA" id="ARBA00023002"/>
    </source>
</evidence>
<dbReference type="Pfam" id="PF00296">
    <property type="entry name" value="Bac_luciferase"/>
    <property type="match status" value="1"/>
</dbReference>
<name>A0AAU7DU83_9MICO</name>
<dbReference type="EMBL" id="CP146203">
    <property type="protein sequence ID" value="XBH21220.1"/>
    <property type="molecule type" value="Genomic_DNA"/>
</dbReference>
<dbReference type="InterPro" id="IPR011251">
    <property type="entry name" value="Luciferase-like_dom"/>
</dbReference>
<protein>
    <submittedName>
        <fullName evidence="3">LLM class flavin-dependent oxidoreductase</fullName>
        <ecNumber evidence="3">1.-.-.-</ecNumber>
    </submittedName>
</protein>
<dbReference type="GO" id="GO:0016705">
    <property type="term" value="F:oxidoreductase activity, acting on paired donors, with incorporation or reduction of molecular oxygen"/>
    <property type="evidence" value="ECO:0007669"/>
    <property type="project" value="InterPro"/>
</dbReference>
<dbReference type="PANTHER" id="PTHR43244:SF1">
    <property type="entry name" value="5,10-METHYLENETETRAHYDROMETHANOPTERIN REDUCTASE"/>
    <property type="match status" value="1"/>
</dbReference>
<dbReference type="AlphaFoldDB" id="A0AAU7DU83"/>
<evidence type="ECO:0000313" key="3">
    <source>
        <dbReference type="EMBL" id="XBH21220.1"/>
    </source>
</evidence>
<sequence>MDLGHPVKFGFATEVRHIVETAELVQAAEELGLDTVSIVETSDPDASLDPWTTATWLAGKTAVLTINAPGLDPRVHVPGMTARAVGSLDILTGGRAELTLNTEGTREFVNPKFDAVALQIPQEELDFLTESVAVIRTLWDTANTGNINFSGDFHQLLGAQSGPAPAHNIRLWLNSKNPVVVGELADGWVTTPTLHMAASENNGG</sequence>
<dbReference type="EC" id="1.-.-.-" evidence="3"/>
<evidence type="ECO:0000259" key="2">
    <source>
        <dbReference type="Pfam" id="PF00296"/>
    </source>
</evidence>
<dbReference type="PANTHER" id="PTHR43244">
    <property type="match status" value="1"/>
</dbReference>
<dbReference type="SUPFAM" id="SSF51679">
    <property type="entry name" value="Bacterial luciferase-like"/>
    <property type="match status" value="1"/>
</dbReference>
<organism evidence="3">
    <name type="scientific">Jonesiaceae bacterium BS-20</name>
    <dbReference type="NCBI Taxonomy" id="3120821"/>
    <lineage>
        <taxon>Bacteria</taxon>
        <taxon>Bacillati</taxon>
        <taxon>Actinomycetota</taxon>
        <taxon>Actinomycetes</taxon>
        <taxon>Micrococcales</taxon>
        <taxon>Jonesiaceae</taxon>
    </lineage>
</organism>
<gene>
    <name evidence="3" type="ORF">V5R04_13525</name>
</gene>
<accession>A0AAU7DU83</accession>
<dbReference type="InterPro" id="IPR036661">
    <property type="entry name" value="Luciferase-like_sf"/>
</dbReference>